<dbReference type="AlphaFoldDB" id="A0AA40BWI7"/>
<dbReference type="Pfam" id="PF26639">
    <property type="entry name" value="Het-6_barrel"/>
    <property type="match status" value="1"/>
</dbReference>
<sequence>MLHLLYVLEQIRQTPGAIQLPPEAPTEAPPWANPENLDETLRPRTFRFNINPRKPQDPEPPKKLGLPVKGPESEAKLEYAPLHAGPDGIEVRLLRLLPGRGTEPIRCELVRVPVESATGKYEALSYCWGPSTPRVTLFCNGTAVSVTANLGDALRARRSPESTRILWVDALCINQTDNDEKRIQVPLMNRIYRGASTVRVWVGNDTPSQPITQALNILRNVYRLCVRFGWDLNFPYIMLNRSLLKESGFPDMDDKAWRSIKYLVEMPWFSRTWIIQEVVLSRGAYLHSDNTTLRWVEFCIGFVALSRQFLVSRPDCLPTLPAFVRVMELMLSYHTTGRISKGLDFLALLENHRTALATDPRDKVYGFLGIYEELAGTQGPGIVPDYVNMTARDLYLTTTVRIVQHTNVLDVLGIAGLGQRGGGLSDLPSWATDWSISDVANGLNRRAIDGTYLYDFHACGDTLATSCHPTFENEKLRLNGVYFDEISTVGDVNDLPLRKDGASLSISSTPFQVVALFLSWLRTSGSLDPKQRYPDGNDMLSSFIHTLFLDKIPEDLPDEIHLNRDPELPHLCFPLSFNSNQRQSQNHKIPTLLRFGYFTFGLFIRFARPGPFYLAARAARRIEDSIPLKFRAIMRYAGPRGKQRLENRPWNSRDYHMLFMNLRSLSKRLLVTKGGYIGLGPREMQVGDRVFLVRGSRTPLVLRPRGDQWELVGDCFVRGIMQGEAFDEAKCEQLEVV</sequence>
<proteinExistence type="predicted"/>
<dbReference type="PANTHER" id="PTHR24148:SF82">
    <property type="entry name" value="HETEROKARYON INCOMPATIBILITY DOMAIN-CONTAINING PROTEIN"/>
    <property type="match status" value="1"/>
</dbReference>
<feature type="region of interest" description="Disordered" evidence="1">
    <location>
        <begin position="18"/>
        <end position="38"/>
    </location>
</feature>
<feature type="domain" description="Heterokaryon incompatibility" evidence="2">
    <location>
        <begin position="121"/>
        <end position="277"/>
    </location>
</feature>
<dbReference type="Pfam" id="PF06985">
    <property type="entry name" value="HET"/>
    <property type="match status" value="1"/>
</dbReference>
<organism evidence="3 4">
    <name type="scientific">Immersiella caudata</name>
    <dbReference type="NCBI Taxonomy" id="314043"/>
    <lineage>
        <taxon>Eukaryota</taxon>
        <taxon>Fungi</taxon>
        <taxon>Dikarya</taxon>
        <taxon>Ascomycota</taxon>
        <taxon>Pezizomycotina</taxon>
        <taxon>Sordariomycetes</taxon>
        <taxon>Sordariomycetidae</taxon>
        <taxon>Sordariales</taxon>
        <taxon>Lasiosphaeriaceae</taxon>
        <taxon>Immersiella</taxon>
    </lineage>
</organism>
<reference evidence="3" key="1">
    <citation type="submission" date="2023-06" db="EMBL/GenBank/DDBJ databases">
        <title>Genome-scale phylogeny and comparative genomics of the fungal order Sordariales.</title>
        <authorList>
            <consortium name="Lawrence Berkeley National Laboratory"/>
            <person name="Hensen N."/>
            <person name="Bonometti L."/>
            <person name="Westerberg I."/>
            <person name="Brannstrom I.O."/>
            <person name="Guillou S."/>
            <person name="Cros-Aarteil S."/>
            <person name="Calhoun S."/>
            <person name="Haridas S."/>
            <person name="Kuo A."/>
            <person name="Mondo S."/>
            <person name="Pangilinan J."/>
            <person name="Riley R."/>
            <person name="Labutti K."/>
            <person name="Andreopoulos B."/>
            <person name="Lipzen A."/>
            <person name="Chen C."/>
            <person name="Yanf M."/>
            <person name="Daum C."/>
            <person name="Ng V."/>
            <person name="Clum A."/>
            <person name="Steindorff A."/>
            <person name="Ohm R."/>
            <person name="Martin F."/>
            <person name="Silar P."/>
            <person name="Natvig D."/>
            <person name="Lalanne C."/>
            <person name="Gautier V."/>
            <person name="Ament-Velasquez S.L."/>
            <person name="Kruys A."/>
            <person name="Hutchinson M.I."/>
            <person name="Powell A.J."/>
            <person name="Barry K."/>
            <person name="Miller A.N."/>
            <person name="Grigoriev I.V."/>
            <person name="Debuchy R."/>
            <person name="Gladieux P."/>
            <person name="Thoren M.H."/>
            <person name="Johannesson H."/>
        </authorList>
    </citation>
    <scope>NUCLEOTIDE SEQUENCE</scope>
    <source>
        <strain evidence="3">CBS 606.72</strain>
    </source>
</reference>
<gene>
    <name evidence="3" type="ORF">B0T14DRAFT_523002</name>
</gene>
<dbReference type="Proteomes" id="UP001175000">
    <property type="component" value="Unassembled WGS sequence"/>
</dbReference>
<dbReference type="InterPro" id="IPR052895">
    <property type="entry name" value="HetReg/Transcr_Mod"/>
</dbReference>
<protein>
    <submittedName>
        <fullName evidence="3">Heterokaryon incompatibility protein-domain-containing protein</fullName>
    </submittedName>
</protein>
<evidence type="ECO:0000313" key="3">
    <source>
        <dbReference type="EMBL" id="KAK0616356.1"/>
    </source>
</evidence>
<feature type="compositionally biased region" description="Pro residues" evidence="1">
    <location>
        <begin position="22"/>
        <end position="32"/>
    </location>
</feature>
<keyword evidence="4" id="KW-1185">Reference proteome</keyword>
<evidence type="ECO:0000313" key="4">
    <source>
        <dbReference type="Proteomes" id="UP001175000"/>
    </source>
</evidence>
<evidence type="ECO:0000259" key="2">
    <source>
        <dbReference type="Pfam" id="PF06985"/>
    </source>
</evidence>
<dbReference type="EMBL" id="JAULSU010000005">
    <property type="protein sequence ID" value="KAK0616356.1"/>
    <property type="molecule type" value="Genomic_DNA"/>
</dbReference>
<comment type="caution">
    <text evidence="3">The sequence shown here is derived from an EMBL/GenBank/DDBJ whole genome shotgun (WGS) entry which is preliminary data.</text>
</comment>
<evidence type="ECO:0000256" key="1">
    <source>
        <dbReference type="SAM" id="MobiDB-lite"/>
    </source>
</evidence>
<dbReference type="InterPro" id="IPR010730">
    <property type="entry name" value="HET"/>
</dbReference>
<name>A0AA40BWI7_9PEZI</name>
<accession>A0AA40BWI7</accession>
<dbReference type="PANTHER" id="PTHR24148">
    <property type="entry name" value="ANKYRIN REPEAT DOMAIN-CONTAINING PROTEIN 39 HOMOLOG-RELATED"/>
    <property type="match status" value="1"/>
</dbReference>